<protein>
    <submittedName>
        <fullName evidence="2">Uncharacterized protein</fullName>
    </submittedName>
</protein>
<reference evidence="2" key="1">
    <citation type="journal article" date="2019" name="Sci. Rep.">
        <title>Draft genome of Tanacetum cinerariifolium, the natural source of mosquito coil.</title>
        <authorList>
            <person name="Yamashiro T."/>
            <person name="Shiraishi A."/>
            <person name="Satake H."/>
            <person name="Nakayama K."/>
        </authorList>
    </citation>
    <scope>NUCLEOTIDE SEQUENCE</scope>
</reference>
<name>A0A699I6D2_TANCI</name>
<dbReference type="AlphaFoldDB" id="A0A699I6D2"/>
<feature type="region of interest" description="Disordered" evidence="1">
    <location>
        <begin position="87"/>
        <end position="249"/>
    </location>
</feature>
<sequence length="277" mass="29924">NDGVKGGRSWRGWRGQGREIFSKKNYNVLGGNHSSTEQVNSIQQLLAHCLINGTEFDIGEIIYSDHDLSKVTNIELMAYMIVVNNQKDSVSPPPLSAKPKKGKSQTVTPTLPKSHGPEASGALSKKRQKPKSKNLPTKTNVTPPKPTEGFEQSHLVSSGTVPDPQDLGRNIQLASRGLPSTLDEGTCKSKPLPKITATHPKDSGGNIQPLDKDSTSMTFDEGTTKTTSRPEGSLGDKDSRGNKAPDDMKPIHLIVADPSSIGAKYQVDQTQSTRLSY</sequence>
<feature type="compositionally biased region" description="Basic and acidic residues" evidence="1">
    <location>
        <begin position="234"/>
        <end position="249"/>
    </location>
</feature>
<gene>
    <name evidence="2" type="ORF">Tci_491308</name>
</gene>
<evidence type="ECO:0000256" key="1">
    <source>
        <dbReference type="SAM" id="MobiDB-lite"/>
    </source>
</evidence>
<dbReference type="EMBL" id="BKCJ010250860">
    <property type="protein sequence ID" value="GEZ19335.1"/>
    <property type="molecule type" value="Genomic_DNA"/>
</dbReference>
<proteinExistence type="predicted"/>
<accession>A0A699I6D2</accession>
<evidence type="ECO:0000313" key="2">
    <source>
        <dbReference type="EMBL" id="GEZ19335.1"/>
    </source>
</evidence>
<feature type="compositionally biased region" description="Low complexity" evidence="1">
    <location>
        <begin position="133"/>
        <end position="142"/>
    </location>
</feature>
<organism evidence="2">
    <name type="scientific">Tanacetum cinerariifolium</name>
    <name type="common">Dalmatian daisy</name>
    <name type="synonym">Chrysanthemum cinerariifolium</name>
    <dbReference type="NCBI Taxonomy" id="118510"/>
    <lineage>
        <taxon>Eukaryota</taxon>
        <taxon>Viridiplantae</taxon>
        <taxon>Streptophyta</taxon>
        <taxon>Embryophyta</taxon>
        <taxon>Tracheophyta</taxon>
        <taxon>Spermatophyta</taxon>
        <taxon>Magnoliopsida</taxon>
        <taxon>eudicotyledons</taxon>
        <taxon>Gunneridae</taxon>
        <taxon>Pentapetalae</taxon>
        <taxon>asterids</taxon>
        <taxon>campanulids</taxon>
        <taxon>Asterales</taxon>
        <taxon>Asteraceae</taxon>
        <taxon>Asteroideae</taxon>
        <taxon>Anthemideae</taxon>
        <taxon>Anthemidinae</taxon>
        <taxon>Tanacetum</taxon>
    </lineage>
</organism>
<feature type="non-terminal residue" evidence="2">
    <location>
        <position position="1"/>
    </location>
</feature>
<comment type="caution">
    <text evidence="2">The sequence shown here is derived from an EMBL/GenBank/DDBJ whole genome shotgun (WGS) entry which is preliminary data.</text>
</comment>